<evidence type="ECO:0000256" key="11">
    <source>
        <dbReference type="SAM" id="MobiDB-lite"/>
    </source>
</evidence>
<dbReference type="Pfam" id="PF21196">
    <property type="entry name" value="PcrA_UvrD_tudor"/>
    <property type="match status" value="1"/>
</dbReference>
<dbReference type="Gene3D" id="1.10.10.160">
    <property type="match status" value="1"/>
</dbReference>
<dbReference type="SUPFAM" id="SSF52540">
    <property type="entry name" value="P-loop containing nucleoside triphosphate hydrolases"/>
    <property type="match status" value="1"/>
</dbReference>
<dbReference type="GO" id="GO:0033202">
    <property type="term" value="C:DNA helicase complex"/>
    <property type="evidence" value="ECO:0007669"/>
    <property type="project" value="TreeGrafter"/>
</dbReference>
<dbReference type="EMBL" id="UOEP01000175">
    <property type="protein sequence ID" value="VAW22614.1"/>
    <property type="molecule type" value="Genomic_DNA"/>
</dbReference>
<comment type="catalytic activity">
    <reaction evidence="8">
        <text>Couples ATP hydrolysis with the unwinding of duplex DNA by translocating in the 3'-5' direction.</text>
        <dbReference type="EC" id="5.6.2.4"/>
    </reaction>
</comment>
<evidence type="ECO:0000256" key="1">
    <source>
        <dbReference type="ARBA" id="ARBA00009922"/>
    </source>
</evidence>
<dbReference type="GO" id="GO:0003677">
    <property type="term" value="F:DNA binding"/>
    <property type="evidence" value="ECO:0007669"/>
    <property type="project" value="UniProtKB-KW"/>
</dbReference>
<evidence type="ECO:0000259" key="13">
    <source>
        <dbReference type="PROSITE" id="PS51217"/>
    </source>
</evidence>
<dbReference type="GO" id="GO:0043138">
    <property type="term" value="F:3'-5' DNA helicase activity"/>
    <property type="evidence" value="ECO:0007669"/>
    <property type="project" value="UniProtKB-EC"/>
</dbReference>
<feature type="domain" description="UvrD-like helicase C-terminal" evidence="13">
    <location>
        <begin position="310"/>
        <end position="592"/>
    </location>
</feature>
<sequence length="789" mass="89871">MIPLNICYFCHFKFRTNNVFDYLGDLNAVQKKAVVNTGGASLVIAGAGSGKTRVLTYRIAHLLKQGVRPSTILALTFTNKAAKEMKTRIAKVVGENMARYLWMGTFHSIFARILRAEHEAIGYPSNYTIYDSADSKSLIKTIIKDFQLDDKTYKPGVVASRISMAKNNLITPNVYAENAETRQFDKSIRMPRINEIYNEYAKRCFLSGSMDFDDLLLKANILFRDNPGILSKYQERFDYVLVDEYQDTNYSQYLIIKKLAARHNNICVVGDDAQSIYSFRGARIENILNFKQDYPGHKIFKLEQNYRSTQTIVNAANSIIKKNKRQIQKKVYSEKEQGSLIKVISALTDNEEGFLVANEISETQLRGHYKFEEYAILYRTNAQSRIFEESLRKRNIPYKIYGGLSFYQRKEIKDLLSYFRVIINPADNEALKRIINSPARGIGATTLSKLEKAATGKGIPILSVIKALPESNPAKLNKGAISRIGAFYTLIQKFKDLAPTTDAYQLATTIAEETGLLKDLYNDKSPEGLSRHENIQELLNAIQEFTISGKEEGRPNLLANYMEEVSLLTDMDTEKPEDKNKVSLMTAHSAKGLEFKNVFIVGLEENLFPSNQSGQKKTQEDFEEERRLFYVAVTRAEANVYLSFALQRYKWGKLEFCTPSRFIDEIDKKYIDMPLAQQPEANRETYHSYNHEKRKPIQKPARPGINSVAGQNILNRKLVKLRESGVSQQFNGDDPMMIQPGMTVEHQRFGQGKVLKIEGIPPNLKATVFFQNAGQKQLLLKFARLKIVP</sequence>
<dbReference type="Gene3D" id="1.10.486.10">
    <property type="entry name" value="PCRA, domain 4"/>
    <property type="match status" value="1"/>
</dbReference>
<keyword evidence="7" id="KW-0413">Isomerase</keyword>
<dbReference type="PANTHER" id="PTHR11070:SF2">
    <property type="entry name" value="ATP-DEPENDENT DNA HELICASE SRS2"/>
    <property type="match status" value="1"/>
</dbReference>
<evidence type="ECO:0000259" key="12">
    <source>
        <dbReference type="PROSITE" id="PS51198"/>
    </source>
</evidence>
<keyword evidence="4 14" id="KW-0347">Helicase</keyword>
<evidence type="ECO:0000256" key="7">
    <source>
        <dbReference type="ARBA" id="ARBA00023235"/>
    </source>
</evidence>
<dbReference type="PROSITE" id="PS51198">
    <property type="entry name" value="UVRD_HELICASE_ATP_BIND"/>
    <property type="match status" value="1"/>
</dbReference>
<name>A0A3B0UR43_9ZZZZ</name>
<evidence type="ECO:0000256" key="6">
    <source>
        <dbReference type="ARBA" id="ARBA00023125"/>
    </source>
</evidence>
<dbReference type="GO" id="GO:0000725">
    <property type="term" value="P:recombinational repair"/>
    <property type="evidence" value="ECO:0007669"/>
    <property type="project" value="TreeGrafter"/>
</dbReference>
<dbReference type="PROSITE" id="PS51217">
    <property type="entry name" value="UVRD_HELICASE_CTER"/>
    <property type="match status" value="1"/>
</dbReference>
<proteinExistence type="inferred from homology"/>
<dbReference type="InterPro" id="IPR027417">
    <property type="entry name" value="P-loop_NTPase"/>
</dbReference>
<dbReference type="GO" id="GO:0016887">
    <property type="term" value="F:ATP hydrolysis activity"/>
    <property type="evidence" value="ECO:0007669"/>
    <property type="project" value="RHEA"/>
</dbReference>
<organism evidence="14">
    <name type="scientific">hydrothermal vent metagenome</name>
    <dbReference type="NCBI Taxonomy" id="652676"/>
    <lineage>
        <taxon>unclassified sequences</taxon>
        <taxon>metagenomes</taxon>
        <taxon>ecological metagenomes</taxon>
    </lineage>
</organism>
<keyword evidence="3 14" id="KW-0378">Hydrolase</keyword>
<dbReference type="Gene3D" id="3.40.50.300">
    <property type="entry name" value="P-loop containing nucleotide triphosphate hydrolases"/>
    <property type="match status" value="2"/>
</dbReference>
<comment type="similarity">
    <text evidence="1">Belongs to the helicase family. UvrD subfamily.</text>
</comment>
<dbReference type="InterPro" id="IPR014016">
    <property type="entry name" value="UvrD-like_ATP-bd"/>
</dbReference>
<keyword evidence="2" id="KW-0547">Nucleotide-binding</keyword>
<comment type="catalytic activity">
    <reaction evidence="10">
        <text>ATP + H2O = ADP + phosphate + H(+)</text>
        <dbReference type="Rhea" id="RHEA:13065"/>
        <dbReference type="ChEBI" id="CHEBI:15377"/>
        <dbReference type="ChEBI" id="CHEBI:15378"/>
        <dbReference type="ChEBI" id="CHEBI:30616"/>
        <dbReference type="ChEBI" id="CHEBI:43474"/>
        <dbReference type="ChEBI" id="CHEBI:456216"/>
        <dbReference type="EC" id="5.6.2.4"/>
    </reaction>
</comment>
<evidence type="ECO:0000256" key="4">
    <source>
        <dbReference type="ARBA" id="ARBA00022806"/>
    </source>
</evidence>
<dbReference type="GO" id="GO:0005524">
    <property type="term" value="F:ATP binding"/>
    <property type="evidence" value="ECO:0007669"/>
    <property type="project" value="UniProtKB-KW"/>
</dbReference>
<reference evidence="14" key="1">
    <citation type="submission" date="2018-06" db="EMBL/GenBank/DDBJ databases">
        <authorList>
            <person name="Zhirakovskaya E."/>
        </authorList>
    </citation>
    <scope>NUCLEOTIDE SEQUENCE</scope>
</reference>
<feature type="region of interest" description="Disordered" evidence="11">
    <location>
        <begin position="687"/>
        <end position="707"/>
    </location>
</feature>
<feature type="domain" description="UvrD-like helicase ATP-binding" evidence="12">
    <location>
        <begin position="24"/>
        <end position="309"/>
    </location>
</feature>
<dbReference type="AlphaFoldDB" id="A0A3B0UR43"/>
<accession>A0A3B0UR43</accession>
<dbReference type="InterPro" id="IPR000212">
    <property type="entry name" value="DNA_helicase_UvrD/REP"/>
</dbReference>
<dbReference type="PANTHER" id="PTHR11070">
    <property type="entry name" value="UVRD / RECB / PCRA DNA HELICASE FAMILY MEMBER"/>
    <property type="match status" value="1"/>
</dbReference>
<dbReference type="InterPro" id="IPR013986">
    <property type="entry name" value="DExx_box_DNA_helicase_dom_sf"/>
</dbReference>
<dbReference type="Pfam" id="PF13361">
    <property type="entry name" value="UvrD_C"/>
    <property type="match status" value="1"/>
</dbReference>
<evidence type="ECO:0000313" key="14">
    <source>
        <dbReference type="EMBL" id="VAW22614.1"/>
    </source>
</evidence>
<evidence type="ECO:0000256" key="9">
    <source>
        <dbReference type="ARBA" id="ARBA00034808"/>
    </source>
</evidence>
<dbReference type="GO" id="GO:0005829">
    <property type="term" value="C:cytosol"/>
    <property type="evidence" value="ECO:0007669"/>
    <property type="project" value="TreeGrafter"/>
</dbReference>
<gene>
    <name evidence="14" type="ORF">MNBD_BACTEROID01-118</name>
</gene>
<evidence type="ECO:0000256" key="10">
    <source>
        <dbReference type="ARBA" id="ARBA00048988"/>
    </source>
</evidence>
<dbReference type="Pfam" id="PF00580">
    <property type="entry name" value="UvrD-helicase"/>
    <property type="match status" value="1"/>
</dbReference>
<dbReference type="InterPro" id="IPR014017">
    <property type="entry name" value="DNA_helicase_UvrD-like_C"/>
</dbReference>
<evidence type="ECO:0000256" key="3">
    <source>
        <dbReference type="ARBA" id="ARBA00022801"/>
    </source>
</evidence>
<dbReference type="CDD" id="cd17932">
    <property type="entry name" value="DEXQc_UvrD"/>
    <property type="match status" value="1"/>
</dbReference>
<dbReference type="EC" id="5.6.2.4" evidence="9"/>
<dbReference type="CDD" id="cd18807">
    <property type="entry name" value="SF1_C_UvrD"/>
    <property type="match status" value="1"/>
</dbReference>
<evidence type="ECO:0000256" key="5">
    <source>
        <dbReference type="ARBA" id="ARBA00022840"/>
    </source>
</evidence>
<keyword evidence="5" id="KW-0067">ATP-binding</keyword>
<keyword evidence="6" id="KW-0238">DNA-binding</keyword>
<evidence type="ECO:0000256" key="8">
    <source>
        <dbReference type="ARBA" id="ARBA00034617"/>
    </source>
</evidence>
<protein>
    <recommendedName>
        <fullName evidence="9">DNA 3'-5' helicase</fullName>
        <ecNumber evidence="9">5.6.2.4</ecNumber>
    </recommendedName>
</protein>
<evidence type="ECO:0000256" key="2">
    <source>
        <dbReference type="ARBA" id="ARBA00022741"/>
    </source>
</evidence>